<dbReference type="Proteomes" id="UP001162162">
    <property type="component" value="Unassembled WGS sequence"/>
</dbReference>
<keyword evidence="3" id="KW-1185">Reference proteome</keyword>
<organism evidence="2 3">
    <name type="scientific">Aromia moschata</name>
    <dbReference type="NCBI Taxonomy" id="1265417"/>
    <lineage>
        <taxon>Eukaryota</taxon>
        <taxon>Metazoa</taxon>
        <taxon>Ecdysozoa</taxon>
        <taxon>Arthropoda</taxon>
        <taxon>Hexapoda</taxon>
        <taxon>Insecta</taxon>
        <taxon>Pterygota</taxon>
        <taxon>Neoptera</taxon>
        <taxon>Endopterygota</taxon>
        <taxon>Coleoptera</taxon>
        <taxon>Polyphaga</taxon>
        <taxon>Cucujiformia</taxon>
        <taxon>Chrysomeloidea</taxon>
        <taxon>Cerambycidae</taxon>
        <taxon>Cerambycinae</taxon>
        <taxon>Callichromatini</taxon>
        <taxon>Aromia</taxon>
    </lineage>
</organism>
<feature type="transmembrane region" description="Helical" evidence="1">
    <location>
        <begin position="39"/>
        <end position="62"/>
    </location>
</feature>
<accession>A0AAV8ZEY1</accession>
<protein>
    <submittedName>
        <fullName evidence="2">Uncharacterized protein</fullName>
    </submittedName>
</protein>
<comment type="caution">
    <text evidence="2">The sequence shown here is derived from an EMBL/GenBank/DDBJ whole genome shotgun (WGS) entry which is preliminary data.</text>
</comment>
<proteinExistence type="predicted"/>
<evidence type="ECO:0000313" key="3">
    <source>
        <dbReference type="Proteomes" id="UP001162162"/>
    </source>
</evidence>
<reference evidence="2" key="1">
    <citation type="journal article" date="2023" name="Insect Mol. Biol.">
        <title>Genome sequencing provides insights into the evolution of gene families encoding plant cell wall-degrading enzymes in longhorned beetles.</title>
        <authorList>
            <person name="Shin N.R."/>
            <person name="Okamura Y."/>
            <person name="Kirsch R."/>
            <person name="Pauchet Y."/>
        </authorList>
    </citation>
    <scope>NUCLEOTIDE SEQUENCE</scope>
    <source>
        <strain evidence="2">AMC_N1</strain>
    </source>
</reference>
<gene>
    <name evidence="2" type="ORF">NQ318_000900</name>
</gene>
<keyword evidence="1" id="KW-0812">Transmembrane</keyword>
<evidence type="ECO:0000256" key="1">
    <source>
        <dbReference type="SAM" id="Phobius"/>
    </source>
</evidence>
<evidence type="ECO:0000313" key="2">
    <source>
        <dbReference type="EMBL" id="KAJ8962510.1"/>
    </source>
</evidence>
<keyword evidence="1" id="KW-0472">Membrane</keyword>
<dbReference type="AlphaFoldDB" id="A0AAV8ZEY1"/>
<dbReference type="EMBL" id="JAPWTK010000002">
    <property type="protein sequence ID" value="KAJ8962510.1"/>
    <property type="molecule type" value="Genomic_DNA"/>
</dbReference>
<sequence length="68" mass="7716">MDTRTLCSRIKYVEHSLINAANEARSSIKSSRKEDEENCLNTVTLVLPLILTFKYIVVIYIGCQPVTI</sequence>
<keyword evidence="1" id="KW-1133">Transmembrane helix</keyword>
<name>A0AAV8ZEY1_9CUCU</name>